<feature type="compositionally biased region" description="Basic residues" evidence="9">
    <location>
        <begin position="38"/>
        <end position="50"/>
    </location>
</feature>
<dbReference type="PANTHER" id="PTHR30134">
    <property type="entry name" value="HYDROGENASE PROTEIN ASSEMBLY PROTEIN, NICKEL CHAPERONE"/>
    <property type="match status" value="1"/>
</dbReference>
<feature type="compositionally biased region" description="Basic and acidic residues" evidence="9">
    <location>
        <begin position="51"/>
        <end position="85"/>
    </location>
</feature>
<dbReference type="InterPro" id="IPR003495">
    <property type="entry name" value="CobW/HypB/UreG_nucleotide-bd"/>
</dbReference>
<keyword evidence="7" id="KW-0342">GTP-binding</keyword>
<evidence type="ECO:0000256" key="1">
    <source>
        <dbReference type="ARBA" id="ARBA00006211"/>
    </source>
</evidence>
<keyword evidence="12" id="KW-1185">Reference proteome</keyword>
<evidence type="ECO:0000313" key="12">
    <source>
        <dbReference type="Proteomes" id="UP000268623"/>
    </source>
</evidence>
<keyword evidence="2" id="KW-0533">Nickel</keyword>
<keyword evidence="3" id="KW-0479">Metal-binding</keyword>
<dbReference type="NCBIfam" id="TIGR00073">
    <property type="entry name" value="hypB"/>
    <property type="match status" value="1"/>
</dbReference>
<reference evidence="11 12" key="1">
    <citation type="submission" date="2018-08" db="EMBL/GenBank/DDBJ databases">
        <title>Genome sequence of Methylocystis hirsuta CSC1, a methanotroph able to accumulate PHAs.</title>
        <authorList>
            <person name="Bordel S."/>
            <person name="Rodriguez E."/>
            <person name="Gancedo J."/>
            <person name="Munoz R."/>
        </authorList>
    </citation>
    <scope>NUCLEOTIDE SEQUENCE [LARGE SCALE GENOMIC DNA]</scope>
    <source>
        <strain evidence="11 12">CSC1</strain>
    </source>
</reference>
<keyword evidence="6" id="KW-0862">Zinc</keyword>
<evidence type="ECO:0000256" key="2">
    <source>
        <dbReference type="ARBA" id="ARBA00022596"/>
    </source>
</evidence>
<dbReference type="Proteomes" id="UP000268623">
    <property type="component" value="Unassembled WGS sequence"/>
</dbReference>
<dbReference type="GO" id="GO:0005525">
    <property type="term" value="F:GTP binding"/>
    <property type="evidence" value="ECO:0007669"/>
    <property type="project" value="UniProtKB-KW"/>
</dbReference>
<evidence type="ECO:0000256" key="4">
    <source>
        <dbReference type="ARBA" id="ARBA00022741"/>
    </source>
</evidence>
<accession>A0A3M9XPS0</accession>
<gene>
    <name evidence="11" type="primary">hypB</name>
    <name evidence="11" type="ORF">D1O30_08670</name>
</gene>
<dbReference type="GO" id="GO:0008270">
    <property type="term" value="F:zinc ion binding"/>
    <property type="evidence" value="ECO:0007669"/>
    <property type="project" value="TreeGrafter"/>
</dbReference>
<feature type="domain" description="CobW/HypB/UreG nucleotide-binding" evidence="10">
    <location>
        <begin position="116"/>
        <end position="275"/>
    </location>
</feature>
<dbReference type="SUPFAM" id="SSF52540">
    <property type="entry name" value="P-loop containing nucleoside triphosphate hydrolases"/>
    <property type="match status" value="1"/>
</dbReference>
<dbReference type="GO" id="GO:0051604">
    <property type="term" value="P:protein maturation"/>
    <property type="evidence" value="ECO:0007669"/>
    <property type="project" value="InterPro"/>
</dbReference>
<dbReference type="PANTHER" id="PTHR30134:SF2">
    <property type="entry name" value="HYDROGENASE MATURATION FACTOR HYPB"/>
    <property type="match status" value="1"/>
</dbReference>
<name>A0A3M9XPS0_9HYPH</name>
<protein>
    <recommendedName>
        <fullName evidence="8">Hydrogenase maturation factor HypB</fullName>
    </recommendedName>
</protein>
<evidence type="ECO:0000313" key="11">
    <source>
        <dbReference type="EMBL" id="RNJ49666.1"/>
    </source>
</evidence>
<proteinExistence type="inferred from homology"/>
<evidence type="ECO:0000256" key="3">
    <source>
        <dbReference type="ARBA" id="ARBA00022723"/>
    </source>
</evidence>
<dbReference type="InterPro" id="IPR027417">
    <property type="entry name" value="P-loop_NTPase"/>
</dbReference>
<dbReference type="GO" id="GO:0003924">
    <property type="term" value="F:GTPase activity"/>
    <property type="evidence" value="ECO:0007669"/>
    <property type="project" value="InterPro"/>
</dbReference>
<keyword evidence="5" id="KW-0378">Hydrolase</keyword>
<comment type="similarity">
    <text evidence="1">Belongs to the SIMIBI class G3E GTPase family. HypB/HupM subfamily.</text>
</comment>
<dbReference type="InterPro" id="IPR004392">
    <property type="entry name" value="Hyd_mat_HypB"/>
</dbReference>
<dbReference type="CDD" id="cd05390">
    <property type="entry name" value="HypB"/>
    <property type="match status" value="1"/>
</dbReference>
<dbReference type="Pfam" id="PF02492">
    <property type="entry name" value="cobW"/>
    <property type="match status" value="1"/>
</dbReference>
<evidence type="ECO:0000259" key="10">
    <source>
        <dbReference type="Pfam" id="PF02492"/>
    </source>
</evidence>
<dbReference type="GO" id="GO:0016151">
    <property type="term" value="F:nickel cation binding"/>
    <property type="evidence" value="ECO:0007669"/>
    <property type="project" value="InterPro"/>
</dbReference>
<dbReference type="Gene3D" id="3.40.50.300">
    <property type="entry name" value="P-loop containing nucleotide triphosphate hydrolases"/>
    <property type="match status" value="1"/>
</dbReference>
<evidence type="ECO:0000256" key="6">
    <source>
        <dbReference type="ARBA" id="ARBA00022833"/>
    </source>
</evidence>
<evidence type="ECO:0000256" key="9">
    <source>
        <dbReference type="SAM" id="MobiDB-lite"/>
    </source>
</evidence>
<feature type="region of interest" description="Disordered" evidence="9">
    <location>
        <begin position="33"/>
        <end position="85"/>
    </location>
</feature>
<keyword evidence="4" id="KW-0547">Nucleotide-binding</keyword>
<organism evidence="11 12">
    <name type="scientific">Methylocystis hirsuta</name>
    <dbReference type="NCBI Taxonomy" id="369798"/>
    <lineage>
        <taxon>Bacteria</taxon>
        <taxon>Pseudomonadati</taxon>
        <taxon>Pseudomonadota</taxon>
        <taxon>Alphaproteobacteria</taxon>
        <taxon>Hyphomicrobiales</taxon>
        <taxon>Methylocystaceae</taxon>
        <taxon>Methylocystis</taxon>
    </lineage>
</organism>
<evidence type="ECO:0000256" key="8">
    <source>
        <dbReference type="ARBA" id="ARBA00035238"/>
    </source>
</evidence>
<sequence>MCTSCGCQGQGTTMTNLQTGARAEIAALPEHDGVAHSHGSHGHGHFHGEHHHADDEHHAHGHDHSHAHARDRGGHDHAHEHSHHRVDLETRILAKNDAIAAKCRAWLAGREIVALNLVSSPGAGKTTLLERVIADLSGELPLFVIEGDQATSNDGERIRAAGAPVVQVNTGTGCHLDAEMIARALSELKPSVGSLLFIENVGNLVCPALFDLGEHAKAVIFSTTEGEDKPLKYPHMFSAAKLVIFNKIDLLPHLDFSVERARENILRVNPDVEIVEVSAKTGAGMQTLYDWIRAQRTAVKEQALV</sequence>
<dbReference type="OrthoDB" id="9802035at2"/>
<dbReference type="EMBL" id="QWDD01000001">
    <property type="protein sequence ID" value="RNJ49666.1"/>
    <property type="molecule type" value="Genomic_DNA"/>
</dbReference>
<evidence type="ECO:0000256" key="5">
    <source>
        <dbReference type="ARBA" id="ARBA00022801"/>
    </source>
</evidence>
<evidence type="ECO:0000256" key="7">
    <source>
        <dbReference type="ARBA" id="ARBA00023134"/>
    </source>
</evidence>
<dbReference type="RefSeq" id="WP_123175635.1">
    <property type="nucleotide sequence ID" value="NZ_QWDD01000001.1"/>
</dbReference>
<comment type="caution">
    <text evidence="11">The sequence shown here is derived from an EMBL/GenBank/DDBJ whole genome shotgun (WGS) entry which is preliminary data.</text>
</comment>
<dbReference type="AlphaFoldDB" id="A0A3M9XPS0"/>